<dbReference type="PANTHER" id="PTHR35535:SF1">
    <property type="entry name" value="HEAT SHOCK PROTEIN HSLJ"/>
    <property type="match status" value="1"/>
</dbReference>
<evidence type="ECO:0000259" key="1">
    <source>
        <dbReference type="Pfam" id="PF03724"/>
    </source>
</evidence>
<dbReference type="InterPro" id="IPR005184">
    <property type="entry name" value="DUF306_Meta_HslJ"/>
</dbReference>
<proteinExistence type="predicted"/>
<dbReference type="PANTHER" id="PTHR35535">
    <property type="entry name" value="HEAT SHOCK PROTEIN HSLJ"/>
    <property type="match status" value="1"/>
</dbReference>
<organism evidence="2 3">
    <name type="scientific">Paenimyroides viscosum</name>
    <dbReference type="NCBI Taxonomy" id="2488729"/>
    <lineage>
        <taxon>Bacteria</taxon>
        <taxon>Pseudomonadati</taxon>
        <taxon>Bacteroidota</taxon>
        <taxon>Flavobacteriia</taxon>
        <taxon>Flavobacteriales</taxon>
        <taxon>Flavobacteriaceae</taxon>
        <taxon>Paenimyroides</taxon>
    </lineage>
</organism>
<accession>A0A3P1B1F0</accession>
<protein>
    <submittedName>
        <fullName evidence="2">META domain-containing protein</fullName>
    </submittedName>
</protein>
<dbReference type="RefSeq" id="WP_124899384.1">
    <property type="nucleotide sequence ID" value="NZ_RQTJ01000014.1"/>
</dbReference>
<sequence length="256" mass="29076">MKKIHLLLFVTLLGIMVSCKSKQKSADTTSSSITKFNEQTFDPHFKGLGTEPFWNIELDNNFVVYQDIDGNREAFPIERIDQAQDANVQLIRSENATYKIQVTISQQDCSDGMSDNNFSYKTKVELTDATGEILELNGCGNFIVPKKLQATWELNSFNGNEIPANKYLKTPFIQFESEEAYMSGNASCNGIKGGIFIQNETIRFANIASTRMMCVHENMETEFLKELPSITNYKIIDNKLHLFSGDQLKMKFSKKQ</sequence>
<dbReference type="Proteomes" id="UP000268372">
    <property type="component" value="Unassembled WGS sequence"/>
</dbReference>
<dbReference type="OrthoDB" id="5348860at2"/>
<name>A0A3P1B1F0_9FLAO</name>
<dbReference type="Gene3D" id="2.40.128.270">
    <property type="match status" value="1"/>
</dbReference>
<comment type="caution">
    <text evidence="2">The sequence shown here is derived from an EMBL/GenBank/DDBJ whole genome shotgun (WGS) entry which is preliminary data.</text>
</comment>
<evidence type="ECO:0000313" key="2">
    <source>
        <dbReference type="EMBL" id="RRA94795.1"/>
    </source>
</evidence>
<feature type="domain" description="DUF306" evidence="1">
    <location>
        <begin position="147"/>
        <end position="247"/>
    </location>
</feature>
<dbReference type="Pfam" id="PF03724">
    <property type="entry name" value="META"/>
    <property type="match status" value="1"/>
</dbReference>
<evidence type="ECO:0000313" key="3">
    <source>
        <dbReference type="Proteomes" id="UP000268372"/>
    </source>
</evidence>
<dbReference type="AlphaFoldDB" id="A0A3P1B1F0"/>
<dbReference type="PROSITE" id="PS51257">
    <property type="entry name" value="PROKAR_LIPOPROTEIN"/>
    <property type="match status" value="1"/>
</dbReference>
<keyword evidence="3" id="KW-1185">Reference proteome</keyword>
<reference evidence="2 3" key="1">
    <citation type="submission" date="2018-11" db="EMBL/GenBank/DDBJ databases">
        <title>Flavobacterium sp. nov., YIM 102796 draft genome.</title>
        <authorList>
            <person name="Li G."/>
            <person name="Jiang Y."/>
        </authorList>
    </citation>
    <scope>NUCLEOTIDE SEQUENCE [LARGE SCALE GENOMIC DNA]</scope>
    <source>
        <strain evidence="2 3">YIM 102796</strain>
    </source>
</reference>
<gene>
    <name evidence="2" type="ORF">EG242_08085</name>
</gene>
<dbReference type="EMBL" id="RQTJ01000014">
    <property type="protein sequence ID" value="RRA94795.1"/>
    <property type="molecule type" value="Genomic_DNA"/>
</dbReference>
<dbReference type="InterPro" id="IPR053147">
    <property type="entry name" value="Hsp_HslJ-like"/>
</dbReference>
<dbReference type="InterPro" id="IPR038670">
    <property type="entry name" value="HslJ-like_sf"/>
</dbReference>